<name>S9P1C8_CYSF2</name>
<reference evidence="2" key="1">
    <citation type="submission" date="2013-05" db="EMBL/GenBank/DDBJ databases">
        <title>Genome assembly of Cystobacter fuscus DSM 2262.</title>
        <authorList>
            <person name="Sharma G."/>
            <person name="Khatri I."/>
            <person name="Kaur C."/>
            <person name="Mayilraj S."/>
            <person name="Subramanian S."/>
        </authorList>
    </citation>
    <scope>NUCLEOTIDE SEQUENCE [LARGE SCALE GENOMIC DNA]</scope>
    <source>
        <strain evidence="2">DSM 2262</strain>
    </source>
</reference>
<organism evidence="2 3">
    <name type="scientific">Cystobacter fuscus (strain ATCC 25194 / DSM 2262 / NBRC 100088 / M29)</name>
    <dbReference type="NCBI Taxonomy" id="1242864"/>
    <lineage>
        <taxon>Bacteria</taxon>
        <taxon>Pseudomonadati</taxon>
        <taxon>Myxococcota</taxon>
        <taxon>Myxococcia</taxon>
        <taxon>Myxococcales</taxon>
        <taxon>Cystobacterineae</taxon>
        <taxon>Archangiaceae</taxon>
        <taxon>Cystobacter</taxon>
    </lineage>
</organism>
<feature type="region of interest" description="Disordered" evidence="1">
    <location>
        <begin position="1"/>
        <end position="40"/>
    </location>
</feature>
<comment type="caution">
    <text evidence="2">The sequence shown here is derived from an EMBL/GenBank/DDBJ whole genome shotgun (WGS) entry which is preliminary data.</text>
</comment>
<protein>
    <submittedName>
        <fullName evidence="2">Uncharacterized protein</fullName>
    </submittedName>
</protein>
<gene>
    <name evidence="2" type="ORF">D187_007409</name>
</gene>
<accession>S9P1C8</accession>
<evidence type="ECO:0000313" key="3">
    <source>
        <dbReference type="Proteomes" id="UP000011682"/>
    </source>
</evidence>
<dbReference type="EMBL" id="ANAH02000066">
    <property type="protein sequence ID" value="EPX56067.1"/>
    <property type="molecule type" value="Genomic_DNA"/>
</dbReference>
<feature type="compositionally biased region" description="Basic and acidic residues" evidence="1">
    <location>
        <begin position="23"/>
        <end position="32"/>
    </location>
</feature>
<dbReference type="AlphaFoldDB" id="S9P1C8"/>
<evidence type="ECO:0000313" key="2">
    <source>
        <dbReference type="EMBL" id="EPX56067.1"/>
    </source>
</evidence>
<dbReference type="Proteomes" id="UP000011682">
    <property type="component" value="Unassembled WGS sequence"/>
</dbReference>
<proteinExistence type="predicted"/>
<evidence type="ECO:0000256" key="1">
    <source>
        <dbReference type="SAM" id="MobiDB-lite"/>
    </source>
</evidence>
<sequence>MSTPSKKGGGAWHTRACAISRQTRRESRRGQHGECGPLLQ</sequence>
<keyword evidence="3" id="KW-1185">Reference proteome</keyword>